<keyword evidence="3" id="KW-1185">Reference proteome</keyword>
<proteinExistence type="predicted"/>
<dbReference type="AlphaFoldDB" id="A0A437C972"/>
<evidence type="ECO:0000313" key="3">
    <source>
        <dbReference type="Proteomes" id="UP000283210"/>
    </source>
</evidence>
<accession>A0A437C972</accession>
<name>A0A437C972_ORYJA</name>
<sequence>MALYHFYGQKSAFPLSSSGCKGFEETIKGAPPLPHPPHHTCIVNQQIEEILSYLITHKGTDNVNGAESSVTVASCLSRSGPGGQLSQRWNGTGKQLEERDSSNNGETSHPVTTSHPPLDLSGRICFLEVPAAGPRTPRQELVLRQPAQTQAWPFISLHFYNCKHSKDVRCILDSLRSQT</sequence>
<feature type="compositionally biased region" description="Polar residues" evidence="1">
    <location>
        <begin position="102"/>
        <end position="115"/>
    </location>
</feature>
<dbReference type="EMBL" id="CM012456">
    <property type="protein sequence ID" value="RVE58983.1"/>
    <property type="molecule type" value="Genomic_DNA"/>
</dbReference>
<reference evidence="2 3" key="1">
    <citation type="submission" date="2018-11" db="EMBL/GenBank/DDBJ databases">
        <authorList>
            <person name="Lopez-Roques C."/>
            <person name="Donnadieu C."/>
            <person name="Bouchez O."/>
            <person name="Klopp C."/>
            <person name="Cabau C."/>
            <person name="Zahm M."/>
        </authorList>
    </citation>
    <scope>NUCLEOTIDE SEQUENCE [LARGE SCALE GENOMIC DNA]</scope>
    <source>
        <strain evidence="2">RS831</strain>
        <tissue evidence="2">Whole body</tissue>
    </source>
</reference>
<evidence type="ECO:0000313" key="2">
    <source>
        <dbReference type="EMBL" id="RVE58983.1"/>
    </source>
</evidence>
<feature type="region of interest" description="Disordered" evidence="1">
    <location>
        <begin position="78"/>
        <end position="117"/>
    </location>
</feature>
<gene>
    <name evidence="2" type="ORF">OJAV_G00200010</name>
</gene>
<reference evidence="2 3" key="2">
    <citation type="submission" date="2019-01" db="EMBL/GenBank/DDBJ databases">
        <title>A chromosome length genome reference of the Java medaka (oryzias javanicus).</title>
        <authorList>
            <person name="Herpin A."/>
            <person name="Takehana Y."/>
            <person name="Naruse K."/>
            <person name="Ansai S."/>
            <person name="Kawaguchi M."/>
        </authorList>
    </citation>
    <scope>NUCLEOTIDE SEQUENCE [LARGE SCALE GENOMIC DNA]</scope>
    <source>
        <strain evidence="2">RS831</strain>
        <tissue evidence="2">Whole body</tissue>
    </source>
</reference>
<organism evidence="2 3">
    <name type="scientific">Oryzias javanicus</name>
    <name type="common">Javanese ricefish</name>
    <name type="synonym">Aplocheilus javanicus</name>
    <dbReference type="NCBI Taxonomy" id="123683"/>
    <lineage>
        <taxon>Eukaryota</taxon>
        <taxon>Metazoa</taxon>
        <taxon>Chordata</taxon>
        <taxon>Craniata</taxon>
        <taxon>Vertebrata</taxon>
        <taxon>Euteleostomi</taxon>
        <taxon>Actinopterygii</taxon>
        <taxon>Neopterygii</taxon>
        <taxon>Teleostei</taxon>
        <taxon>Neoteleostei</taxon>
        <taxon>Acanthomorphata</taxon>
        <taxon>Ovalentaria</taxon>
        <taxon>Atherinomorphae</taxon>
        <taxon>Beloniformes</taxon>
        <taxon>Adrianichthyidae</taxon>
        <taxon>Oryziinae</taxon>
        <taxon>Oryzias</taxon>
    </lineage>
</organism>
<feature type="compositionally biased region" description="Polar residues" evidence="1">
    <location>
        <begin position="84"/>
        <end position="93"/>
    </location>
</feature>
<dbReference type="Proteomes" id="UP000283210">
    <property type="component" value="Chromosome 20"/>
</dbReference>
<protein>
    <submittedName>
        <fullName evidence="2">Uncharacterized protein</fullName>
    </submittedName>
</protein>
<evidence type="ECO:0000256" key="1">
    <source>
        <dbReference type="SAM" id="MobiDB-lite"/>
    </source>
</evidence>